<dbReference type="InterPro" id="IPR003838">
    <property type="entry name" value="ABC3_permease_C"/>
</dbReference>
<keyword evidence="9 10" id="KW-0131">Cell cycle</keyword>
<evidence type="ECO:0000256" key="2">
    <source>
        <dbReference type="ARBA" id="ARBA00007379"/>
    </source>
</evidence>
<dbReference type="GO" id="GO:0005886">
    <property type="term" value="C:plasma membrane"/>
    <property type="evidence" value="ECO:0007669"/>
    <property type="project" value="UniProtKB-SubCell"/>
</dbReference>
<evidence type="ECO:0000259" key="12">
    <source>
        <dbReference type="Pfam" id="PF02687"/>
    </source>
</evidence>
<keyword evidence="15" id="KW-1185">Reference proteome</keyword>
<feature type="transmembrane region" description="Helical" evidence="11">
    <location>
        <begin position="12"/>
        <end position="36"/>
    </location>
</feature>
<dbReference type="STRING" id="385682.SAMN05444380_11768"/>
<feature type="transmembrane region" description="Helical" evidence="11">
    <location>
        <begin position="160"/>
        <end position="183"/>
    </location>
</feature>
<evidence type="ECO:0000256" key="3">
    <source>
        <dbReference type="ARBA" id="ARBA00021907"/>
    </source>
</evidence>
<keyword evidence="4 10" id="KW-1003">Cell membrane</keyword>
<name>A0A1I2D1M4_9BACT</name>
<sequence length="289" mass="32367">MSNKAAKRKLRSSYVTTVISISLVLFLLGIIGLLILNARRLSTYVRENLGFTVLINDNSREAEVQRLQKILNASPYVRSASYISKDEAASIMKEELGEDFVDFLGYNPLLSSIEVKVFAEYANPDSMAVIENQILNFPQVKEVYYQKNLLHAVNDNIEKITVVLGAFVLLLMIISIALINNTIRLSVYSRRFLIKTMQLVGATRAFIRKPFLIKGILHGLAGATVAIILLSALIYGLNKELEGMIGFDSFWLIGTLFGIVIVLGILISLISTFFAVNKYLRLNADELYY</sequence>
<keyword evidence="8 10" id="KW-0472">Membrane</keyword>
<proteinExistence type="inferred from homology"/>
<keyword evidence="7 11" id="KW-1133">Transmembrane helix</keyword>
<dbReference type="GO" id="GO:0051301">
    <property type="term" value="P:cell division"/>
    <property type="evidence" value="ECO:0007669"/>
    <property type="project" value="UniProtKB-KW"/>
</dbReference>
<dbReference type="InterPro" id="IPR004513">
    <property type="entry name" value="FtsX"/>
</dbReference>
<evidence type="ECO:0000256" key="10">
    <source>
        <dbReference type="PIRNR" id="PIRNR003097"/>
    </source>
</evidence>
<dbReference type="PANTHER" id="PTHR47755">
    <property type="entry name" value="CELL DIVISION PROTEIN FTSX"/>
    <property type="match status" value="1"/>
</dbReference>
<dbReference type="Pfam" id="PF02687">
    <property type="entry name" value="FtsX"/>
    <property type="match status" value="1"/>
</dbReference>
<evidence type="ECO:0000256" key="5">
    <source>
        <dbReference type="ARBA" id="ARBA00022618"/>
    </source>
</evidence>
<organism evidence="14 15">
    <name type="scientific">Thermophagus xiamenensis</name>
    <dbReference type="NCBI Taxonomy" id="385682"/>
    <lineage>
        <taxon>Bacteria</taxon>
        <taxon>Pseudomonadati</taxon>
        <taxon>Bacteroidota</taxon>
        <taxon>Bacteroidia</taxon>
        <taxon>Marinilabiliales</taxon>
        <taxon>Marinilabiliaceae</taxon>
        <taxon>Thermophagus</taxon>
    </lineage>
</organism>
<dbReference type="EMBL" id="FONA01000017">
    <property type="protein sequence ID" value="SFE73953.1"/>
    <property type="molecule type" value="Genomic_DNA"/>
</dbReference>
<dbReference type="PIRSF" id="PIRSF003097">
    <property type="entry name" value="FtsX"/>
    <property type="match status" value="1"/>
</dbReference>
<evidence type="ECO:0000256" key="11">
    <source>
        <dbReference type="SAM" id="Phobius"/>
    </source>
</evidence>
<evidence type="ECO:0000259" key="13">
    <source>
        <dbReference type="Pfam" id="PF18075"/>
    </source>
</evidence>
<dbReference type="OrthoDB" id="9813411at2"/>
<gene>
    <name evidence="14" type="ORF">SAMN05444380_11768</name>
</gene>
<reference evidence="14 15" key="1">
    <citation type="submission" date="2016-10" db="EMBL/GenBank/DDBJ databases">
        <authorList>
            <person name="de Groot N.N."/>
        </authorList>
    </citation>
    <scope>NUCLEOTIDE SEQUENCE [LARGE SCALE GENOMIC DNA]</scope>
    <source>
        <strain evidence="14 15">DSM 19012</strain>
    </source>
</reference>
<comment type="similarity">
    <text evidence="2 10">Belongs to the ABC-4 integral membrane protein family. FtsX subfamily.</text>
</comment>
<feature type="transmembrane region" description="Helical" evidence="11">
    <location>
        <begin position="249"/>
        <end position="276"/>
    </location>
</feature>
<dbReference type="Gene3D" id="3.30.70.3040">
    <property type="match status" value="1"/>
</dbReference>
<evidence type="ECO:0000256" key="9">
    <source>
        <dbReference type="ARBA" id="ARBA00023306"/>
    </source>
</evidence>
<feature type="transmembrane region" description="Helical" evidence="11">
    <location>
        <begin position="216"/>
        <end position="237"/>
    </location>
</feature>
<dbReference type="Pfam" id="PF18075">
    <property type="entry name" value="FtsX_ECD"/>
    <property type="match status" value="1"/>
</dbReference>
<evidence type="ECO:0000256" key="6">
    <source>
        <dbReference type="ARBA" id="ARBA00022692"/>
    </source>
</evidence>
<evidence type="ECO:0000313" key="14">
    <source>
        <dbReference type="EMBL" id="SFE73953.1"/>
    </source>
</evidence>
<feature type="domain" description="ABC3 transporter permease C-terminal" evidence="12">
    <location>
        <begin position="166"/>
        <end position="278"/>
    </location>
</feature>
<dbReference type="RefSeq" id="WP_010527721.1">
    <property type="nucleotide sequence ID" value="NZ_AFSL01000060.1"/>
</dbReference>
<protein>
    <recommendedName>
        <fullName evidence="3 10">Cell division protein FtsX</fullName>
    </recommendedName>
</protein>
<feature type="domain" description="FtsX extracellular" evidence="13">
    <location>
        <begin position="51"/>
        <end position="143"/>
    </location>
</feature>
<dbReference type="InterPro" id="IPR040690">
    <property type="entry name" value="FtsX_ECD"/>
</dbReference>
<dbReference type="FunCoup" id="A0A1I2D1M4">
    <property type="interactions" value="121"/>
</dbReference>
<dbReference type="AlphaFoldDB" id="A0A1I2D1M4"/>
<dbReference type="InParanoid" id="A0A1I2D1M4"/>
<evidence type="ECO:0000256" key="4">
    <source>
        <dbReference type="ARBA" id="ARBA00022475"/>
    </source>
</evidence>
<dbReference type="PANTHER" id="PTHR47755:SF1">
    <property type="entry name" value="CELL DIVISION PROTEIN FTSX"/>
    <property type="match status" value="1"/>
</dbReference>
<keyword evidence="6 11" id="KW-0812">Transmembrane</keyword>
<dbReference type="Proteomes" id="UP000181976">
    <property type="component" value="Unassembled WGS sequence"/>
</dbReference>
<evidence type="ECO:0000313" key="15">
    <source>
        <dbReference type="Proteomes" id="UP000181976"/>
    </source>
</evidence>
<evidence type="ECO:0000256" key="8">
    <source>
        <dbReference type="ARBA" id="ARBA00023136"/>
    </source>
</evidence>
<keyword evidence="5 10" id="KW-0132">Cell division</keyword>
<dbReference type="eggNOG" id="COG2177">
    <property type="taxonomic scope" value="Bacteria"/>
</dbReference>
<evidence type="ECO:0000256" key="1">
    <source>
        <dbReference type="ARBA" id="ARBA00004651"/>
    </source>
</evidence>
<accession>A0A1I2D1M4</accession>
<comment type="subcellular location">
    <subcellularLocation>
        <location evidence="1">Cell membrane</location>
        <topology evidence="1">Multi-pass membrane protein</topology>
    </subcellularLocation>
</comment>
<evidence type="ECO:0000256" key="7">
    <source>
        <dbReference type="ARBA" id="ARBA00022989"/>
    </source>
</evidence>